<evidence type="ECO:0000313" key="3">
    <source>
        <dbReference type="EMBL" id="NSE17207.1"/>
    </source>
</evidence>
<feature type="domain" description="DUF2828" evidence="1">
    <location>
        <begin position="151"/>
        <end position="295"/>
    </location>
</feature>
<sequence length="521" mass="60146">MAFMKQLHHQMAQEKQTTENGAVGYHTSGKHLLDANFAVSSMRNWSEQRIVKLFAKAYYENPLLAVKWLFYLRDIRGNGMGERRTFRICLKWLMKNHADYAENVVPLIPEYGRFDDWLSLLDTPVHEKVIQSVKNQLMADLDAMKMDGQVSLLAKWMPSCNTSSEATKRQARVLYQALGMLELEYRKMLSGLRAYLNVAEVQMSANRWSKIEYSRVTSRANLLYGNAFLKHDGARRREFLSKLTRGEAKIHADVLFPGDIVAQYYRESSHYMWRMNLQEKNDTLEALWKALPDYVQNDENTLVVRDGSGSMMKRVGGTNVTALQVATALAIYFSERCQGEFHDQFITFSEHPRLVSLEYTESLRDKLEICDAYDECANTDIQAVFQLILDTAVSHHMKQDDLPKNILILSDMEFDAAVRFPGCRRWEWEQSDECTSLETLFEKINRAYEAQGYQMPRLVFWNLCSRTNTVPLQQNEAGVALVSGFSPVVYQMVLSNELDPYRCLLEQLNAKRYDAVGRALK</sequence>
<dbReference type="Proteomes" id="UP000768180">
    <property type="component" value="Unassembled WGS sequence"/>
</dbReference>
<dbReference type="InterPro" id="IPR036465">
    <property type="entry name" value="vWFA_dom_sf"/>
</dbReference>
<accession>A0ABX2GFZ6</accession>
<dbReference type="PIRSF" id="PIRSF015417">
    <property type="entry name" value="T31B5_30_vWA"/>
    <property type="match status" value="1"/>
</dbReference>
<dbReference type="PANTHER" id="PTHR31373">
    <property type="entry name" value="OS06G0652100 PROTEIN"/>
    <property type="match status" value="1"/>
</dbReference>
<gene>
    <name evidence="3" type="ORF">G5B05_12495</name>
</gene>
<name>A0ABX2GFZ6_9FIRM</name>
<keyword evidence="4" id="KW-1185">Reference proteome</keyword>
<organism evidence="3 4">
    <name type="scientific">Fusicatenibacter saccharivorans</name>
    <dbReference type="NCBI Taxonomy" id="1150298"/>
    <lineage>
        <taxon>Bacteria</taxon>
        <taxon>Bacillati</taxon>
        <taxon>Bacillota</taxon>
        <taxon>Clostridia</taxon>
        <taxon>Lachnospirales</taxon>
        <taxon>Lachnospiraceae</taxon>
        <taxon>Fusicatenibacter</taxon>
    </lineage>
</organism>
<comment type="caution">
    <text evidence="3">The sequence shown here is derived from an EMBL/GenBank/DDBJ whole genome shotgun (WGS) entry which is preliminary data.</text>
</comment>
<feature type="domain" description="DUF2828" evidence="1">
    <location>
        <begin position="18"/>
        <end position="98"/>
    </location>
</feature>
<dbReference type="InterPro" id="IPR011205">
    <property type="entry name" value="UCP015417_vWA"/>
</dbReference>
<dbReference type="Gene3D" id="3.40.50.410">
    <property type="entry name" value="von Willebrand factor, type A domain"/>
    <property type="match status" value="1"/>
</dbReference>
<dbReference type="Pfam" id="PF25043">
    <property type="entry name" value="DUF7788"/>
    <property type="match status" value="1"/>
</dbReference>
<proteinExistence type="predicted"/>
<feature type="domain" description="DUF7788" evidence="2">
    <location>
        <begin position="300"/>
        <end position="497"/>
    </location>
</feature>
<dbReference type="Pfam" id="PF11443">
    <property type="entry name" value="DUF2828"/>
    <property type="match status" value="2"/>
</dbReference>
<dbReference type="PANTHER" id="PTHR31373:SF27">
    <property type="entry name" value="TROVE DOMAIN-CONTAINING PROTEIN"/>
    <property type="match status" value="1"/>
</dbReference>
<dbReference type="InterPro" id="IPR056690">
    <property type="entry name" value="DUF7788"/>
</dbReference>
<dbReference type="EMBL" id="JAAITQ010000025">
    <property type="protein sequence ID" value="NSE17207.1"/>
    <property type="molecule type" value="Genomic_DNA"/>
</dbReference>
<dbReference type="RefSeq" id="WP_173830219.1">
    <property type="nucleotide sequence ID" value="NZ_JAAITQ010000025.1"/>
</dbReference>
<dbReference type="InterPro" id="IPR058580">
    <property type="entry name" value="DUF2828"/>
</dbReference>
<protein>
    <submittedName>
        <fullName evidence="3">DUF2828 family protein</fullName>
    </submittedName>
</protein>
<evidence type="ECO:0000313" key="4">
    <source>
        <dbReference type="Proteomes" id="UP000768180"/>
    </source>
</evidence>
<reference evidence="3 4" key="1">
    <citation type="journal article" date="2020" name="Cell Host Microbe">
        <title>Functional and Genomic Variation between Human-Derived Isolates of Lachnospiraceae Reveals Inter- and Intra-Species Diversity.</title>
        <authorList>
            <person name="Sorbara M.T."/>
            <person name="Littmann E.R."/>
            <person name="Fontana E."/>
            <person name="Moody T.U."/>
            <person name="Kohout C.E."/>
            <person name="Gjonbalaj M."/>
            <person name="Eaton V."/>
            <person name="Seok R."/>
            <person name="Leiner I.M."/>
            <person name="Pamer E.G."/>
        </authorList>
    </citation>
    <scope>NUCLEOTIDE SEQUENCE [LARGE SCALE GENOMIC DNA]</scope>
    <source>
        <strain evidence="3 4">MSK.14.54</strain>
    </source>
</reference>
<dbReference type="SUPFAM" id="SSF53300">
    <property type="entry name" value="vWA-like"/>
    <property type="match status" value="1"/>
</dbReference>
<evidence type="ECO:0000259" key="1">
    <source>
        <dbReference type="Pfam" id="PF11443"/>
    </source>
</evidence>
<evidence type="ECO:0000259" key="2">
    <source>
        <dbReference type="Pfam" id="PF25043"/>
    </source>
</evidence>